<dbReference type="EMBL" id="CP041730">
    <property type="protein sequence ID" value="QDQ28327.1"/>
    <property type="molecule type" value="Genomic_DNA"/>
</dbReference>
<feature type="compositionally biased region" description="Basic and acidic residues" evidence="1">
    <location>
        <begin position="1"/>
        <end position="38"/>
    </location>
</feature>
<evidence type="ECO:0000313" key="3">
    <source>
        <dbReference type="Proteomes" id="UP000317550"/>
    </source>
</evidence>
<feature type="region of interest" description="Disordered" evidence="1">
    <location>
        <begin position="1"/>
        <end position="67"/>
    </location>
</feature>
<reference evidence="3" key="1">
    <citation type="submission" date="2019-07" db="EMBL/GenBank/DDBJ databases">
        <title>Chitinimonas sp. nov., isolated from Ny-Alesund, arctica soil.</title>
        <authorList>
            <person name="Xu Q."/>
            <person name="Peng F."/>
        </authorList>
    </citation>
    <scope>NUCLEOTIDE SEQUENCE [LARGE SCALE GENOMIC DNA]</scope>
    <source>
        <strain evidence="3">R3-44</strain>
    </source>
</reference>
<dbReference type="AlphaFoldDB" id="A0A516SJK4"/>
<proteinExistence type="predicted"/>
<evidence type="ECO:0000313" key="2">
    <source>
        <dbReference type="EMBL" id="QDQ28327.1"/>
    </source>
</evidence>
<evidence type="ECO:0000256" key="1">
    <source>
        <dbReference type="SAM" id="MobiDB-lite"/>
    </source>
</evidence>
<protein>
    <submittedName>
        <fullName evidence="2">Uncharacterized protein</fullName>
    </submittedName>
</protein>
<keyword evidence="3" id="KW-1185">Reference proteome</keyword>
<dbReference type="Proteomes" id="UP000317550">
    <property type="component" value="Chromosome"/>
</dbReference>
<gene>
    <name evidence="2" type="ORF">FNU76_19320</name>
</gene>
<name>A0A516SJK4_9NEIS</name>
<organism evidence="2 3">
    <name type="scientific">Chitinimonas arctica</name>
    <dbReference type="NCBI Taxonomy" id="2594795"/>
    <lineage>
        <taxon>Bacteria</taxon>
        <taxon>Pseudomonadati</taxon>
        <taxon>Pseudomonadota</taxon>
        <taxon>Betaproteobacteria</taxon>
        <taxon>Neisseriales</taxon>
        <taxon>Chitinibacteraceae</taxon>
        <taxon>Chitinimonas</taxon>
    </lineage>
</organism>
<sequence>MIPTTDDRRPTTDDRRPTTDDRRPTTDDRRPTTDDRRPTTSRHPTSPVIGRFAAIRSRRPGGMTPTS</sequence>
<dbReference type="KEGG" id="cari:FNU76_19320"/>
<accession>A0A516SJK4</accession>